<gene>
    <name evidence="1" type="ORF">CWO85_01380</name>
</gene>
<proteinExistence type="predicted"/>
<evidence type="ECO:0000313" key="1">
    <source>
        <dbReference type="EMBL" id="AYJ01181.1"/>
    </source>
</evidence>
<dbReference type="AlphaFoldDB" id="A0A660HMB1"/>
<name>A0A660HMB1_ZIZJU</name>
<evidence type="ECO:0000313" key="2">
    <source>
        <dbReference type="Proteomes" id="UP000272462"/>
    </source>
</evidence>
<reference evidence="1 2" key="1">
    <citation type="journal article" date="2018" name="BMC Genomics">
        <title>Comparative genome analysis of jujube witches'-broom Phytoplasma, an obligate pathogen that causes jujube witches'-broom disease.</title>
        <authorList>
            <person name="Wang J."/>
            <person name="Song L."/>
            <person name="Jiao Q."/>
            <person name="Yang S."/>
            <person name="Gao R."/>
            <person name="Lu X."/>
            <person name="Zhou G."/>
        </authorList>
    </citation>
    <scope>NUCLEOTIDE SEQUENCE [LARGE SCALE GENOMIC DNA]</scope>
    <source>
        <strain evidence="1">Jwb-nky</strain>
    </source>
</reference>
<dbReference type="Proteomes" id="UP000272462">
    <property type="component" value="Chromosome"/>
</dbReference>
<protein>
    <submittedName>
        <fullName evidence="1">Effector protein</fullName>
    </submittedName>
</protein>
<dbReference type="EMBL" id="CP025121">
    <property type="protein sequence ID" value="AYJ01181.1"/>
    <property type="molecule type" value="Genomic_DNA"/>
</dbReference>
<keyword evidence="2" id="KW-1185">Reference proteome</keyword>
<organism evidence="1 2">
    <name type="scientific">Ziziphus jujuba witches'-broom phytoplasma</name>
    <dbReference type="NCBI Taxonomy" id="135727"/>
    <lineage>
        <taxon>Bacteria</taxon>
        <taxon>Bacillati</taxon>
        <taxon>Mycoplasmatota</taxon>
        <taxon>Mollicutes</taxon>
        <taxon>Acholeplasmatales</taxon>
        <taxon>Acholeplasmataceae</taxon>
        <taxon>Candidatus Phytoplasma</taxon>
        <taxon>16SrV (Elm yellows group)</taxon>
    </lineage>
</organism>
<dbReference type="KEGG" id="pzi:CWO85_01380"/>
<accession>A0A660HMB1</accession>
<sequence length="119" mass="14348">MFKSKKYLSFFKLFFLIDLVLFIFNNNVLYASPGIVLEQRIIQLQEEQINLLQQLNNTFNNLSLDSETRLSRMRNISEALNRVLNRINEMHQQLILRDQLQQQRINNASNHQNNNHRRY</sequence>
<dbReference type="RefSeq" id="WP_121463912.1">
    <property type="nucleotide sequence ID" value="NZ_CP025121.1"/>
</dbReference>
<dbReference type="SMR" id="A0A660HMB1"/>